<organism evidence="2 3">
    <name type="scientific">Eumeta variegata</name>
    <name type="common">Bagworm moth</name>
    <name type="synonym">Eumeta japonica</name>
    <dbReference type="NCBI Taxonomy" id="151549"/>
    <lineage>
        <taxon>Eukaryota</taxon>
        <taxon>Metazoa</taxon>
        <taxon>Ecdysozoa</taxon>
        <taxon>Arthropoda</taxon>
        <taxon>Hexapoda</taxon>
        <taxon>Insecta</taxon>
        <taxon>Pterygota</taxon>
        <taxon>Neoptera</taxon>
        <taxon>Endopterygota</taxon>
        <taxon>Lepidoptera</taxon>
        <taxon>Glossata</taxon>
        <taxon>Ditrysia</taxon>
        <taxon>Tineoidea</taxon>
        <taxon>Psychidae</taxon>
        <taxon>Oiketicinae</taxon>
        <taxon>Eumeta</taxon>
    </lineage>
</organism>
<accession>A0A4C2A0C3</accession>
<feature type="region of interest" description="Disordered" evidence="1">
    <location>
        <begin position="25"/>
        <end position="53"/>
    </location>
</feature>
<protein>
    <submittedName>
        <fullName evidence="2">Uncharacterized protein</fullName>
    </submittedName>
</protein>
<evidence type="ECO:0000313" key="3">
    <source>
        <dbReference type="Proteomes" id="UP000299102"/>
    </source>
</evidence>
<dbReference type="AlphaFoldDB" id="A0A4C2A0C3"/>
<sequence>MYCELGTYFNLPALITKLFPMARPRRTDAGVGESRRSESRMSSPYRSPADGSVRTYQIRRRGDGGVKRTFFRTIAYLPPTWCRVPLAPPGRLLPRACSSHSHL</sequence>
<proteinExistence type="predicted"/>
<feature type="compositionally biased region" description="Basic and acidic residues" evidence="1">
    <location>
        <begin position="25"/>
        <end position="39"/>
    </location>
</feature>
<dbReference type="Proteomes" id="UP000299102">
    <property type="component" value="Unassembled WGS sequence"/>
</dbReference>
<dbReference type="EMBL" id="BGZK01002288">
    <property type="protein sequence ID" value="GBP92603.1"/>
    <property type="molecule type" value="Genomic_DNA"/>
</dbReference>
<reference evidence="2 3" key="1">
    <citation type="journal article" date="2019" name="Commun. Biol.">
        <title>The bagworm genome reveals a unique fibroin gene that provides high tensile strength.</title>
        <authorList>
            <person name="Kono N."/>
            <person name="Nakamura H."/>
            <person name="Ohtoshi R."/>
            <person name="Tomita M."/>
            <person name="Numata K."/>
            <person name="Arakawa K."/>
        </authorList>
    </citation>
    <scope>NUCLEOTIDE SEQUENCE [LARGE SCALE GENOMIC DNA]</scope>
</reference>
<name>A0A4C2A0C3_EUMVA</name>
<comment type="caution">
    <text evidence="2">The sequence shown here is derived from an EMBL/GenBank/DDBJ whole genome shotgun (WGS) entry which is preliminary data.</text>
</comment>
<evidence type="ECO:0000256" key="1">
    <source>
        <dbReference type="SAM" id="MobiDB-lite"/>
    </source>
</evidence>
<evidence type="ECO:0000313" key="2">
    <source>
        <dbReference type="EMBL" id="GBP92603.1"/>
    </source>
</evidence>
<gene>
    <name evidence="2" type="ORF">EVAR_65386_1</name>
</gene>
<keyword evidence="3" id="KW-1185">Reference proteome</keyword>